<organism evidence="1 2">
    <name type="scientific">Macrosiphum euphorbiae</name>
    <name type="common">potato aphid</name>
    <dbReference type="NCBI Taxonomy" id="13131"/>
    <lineage>
        <taxon>Eukaryota</taxon>
        <taxon>Metazoa</taxon>
        <taxon>Ecdysozoa</taxon>
        <taxon>Arthropoda</taxon>
        <taxon>Hexapoda</taxon>
        <taxon>Insecta</taxon>
        <taxon>Pterygota</taxon>
        <taxon>Neoptera</taxon>
        <taxon>Paraneoptera</taxon>
        <taxon>Hemiptera</taxon>
        <taxon>Sternorrhyncha</taxon>
        <taxon>Aphidomorpha</taxon>
        <taxon>Aphidoidea</taxon>
        <taxon>Aphididae</taxon>
        <taxon>Macrosiphini</taxon>
        <taxon>Macrosiphum</taxon>
    </lineage>
</organism>
<gene>
    <name evidence="1" type="ORF">MEUPH1_LOCUS30499</name>
</gene>
<dbReference type="EMBL" id="CARXXK010001670">
    <property type="protein sequence ID" value="CAI6377205.1"/>
    <property type="molecule type" value="Genomic_DNA"/>
</dbReference>
<name>A0AAV0Y8E9_9HEMI</name>
<accession>A0AAV0Y8E9</accession>
<evidence type="ECO:0000313" key="2">
    <source>
        <dbReference type="Proteomes" id="UP001160148"/>
    </source>
</evidence>
<reference evidence="1 2" key="1">
    <citation type="submission" date="2023-01" db="EMBL/GenBank/DDBJ databases">
        <authorList>
            <person name="Whitehead M."/>
        </authorList>
    </citation>
    <scope>NUCLEOTIDE SEQUENCE [LARGE SCALE GENOMIC DNA]</scope>
</reference>
<evidence type="ECO:0000313" key="1">
    <source>
        <dbReference type="EMBL" id="CAI6377205.1"/>
    </source>
</evidence>
<dbReference type="Proteomes" id="UP001160148">
    <property type="component" value="Unassembled WGS sequence"/>
</dbReference>
<comment type="caution">
    <text evidence="1">The sequence shown here is derived from an EMBL/GenBank/DDBJ whole genome shotgun (WGS) entry which is preliminary data.</text>
</comment>
<proteinExistence type="predicted"/>
<protein>
    <recommendedName>
        <fullName evidence="3">Transposase</fullName>
    </recommendedName>
</protein>
<sequence length="103" mass="11933">MVIGLQNHEYRLQLPYDLYMTSAKWCEQQLGLSLNTVIDWNNYLREVCAMAVEIKPQTKLGGPRKIVEIDESLFSKSKISKIPILLNLFGDKTLETIHHLIKF</sequence>
<evidence type="ECO:0008006" key="3">
    <source>
        <dbReference type="Google" id="ProtNLM"/>
    </source>
</evidence>
<dbReference type="AlphaFoldDB" id="A0AAV0Y8E9"/>
<keyword evidence="2" id="KW-1185">Reference proteome</keyword>